<evidence type="ECO:0000259" key="5">
    <source>
        <dbReference type="Pfam" id="PF05592"/>
    </source>
</evidence>
<dbReference type="Gene3D" id="2.60.40.10">
    <property type="entry name" value="Immunoglobulins"/>
    <property type="match status" value="1"/>
</dbReference>
<dbReference type="Pfam" id="PF08531">
    <property type="entry name" value="Bac_rhamnosid_N"/>
    <property type="match status" value="1"/>
</dbReference>
<dbReference type="InterPro" id="IPR008902">
    <property type="entry name" value="Rhamnosid_concanavalin"/>
</dbReference>
<dbReference type="Proteomes" id="UP001219525">
    <property type="component" value="Unassembled WGS sequence"/>
</dbReference>
<dbReference type="InterPro" id="IPR013783">
    <property type="entry name" value="Ig-like_fold"/>
</dbReference>
<feature type="domain" description="Bacterial alpha-L-rhamnosidase N-terminal" evidence="6">
    <location>
        <begin position="540"/>
        <end position="711"/>
    </location>
</feature>
<protein>
    <recommendedName>
        <fullName evidence="2">alpha-L-rhamnosidase</fullName>
        <ecNumber evidence="2">3.2.1.40</ecNumber>
    </recommendedName>
</protein>
<accession>A0AAD6Y3J8</accession>
<dbReference type="SUPFAM" id="SSF48208">
    <property type="entry name" value="Six-hairpin glycosidases"/>
    <property type="match status" value="1"/>
</dbReference>
<evidence type="ECO:0000259" key="7">
    <source>
        <dbReference type="Pfam" id="PF17389"/>
    </source>
</evidence>
<evidence type="ECO:0000259" key="6">
    <source>
        <dbReference type="Pfam" id="PF08531"/>
    </source>
</evidence>
<feature type="domain" description="Alpha-L-rhamnosidase six-hairpin glycosidase" evidence="7">
    <location>
        <begin position="833"/>
        <end position="1169"/>
    </location>
</feature>
<dbReference type="InterPro" id="IPR035398">
    <property type="entry name" value="Bac_rhamnosid_C"/>
</dbReference>
<keyword evidence="4" id="KW-0732">Signal</keyword>
<evidence type="ECO:0000256" key="2">
    <source>
        <dbReference type="ARBA" id="ARBA00012652"/>
    </source>
</evidence>
<reference evidence="9" key="1">
    <citation type="submission" date="2023-03" db="EMBL/GenBank/DDBJ databases">
        <title>Massive genome expansion in bonnet fungi (Mycena s.s.) driven by repeated elements and novel gene families across ecological guilds.</title>
        <authorList>
            <consortium name="Lawrence Berkeley National Laboratory"/>
            <person name="Harder C.B."/>
            <person name="Miyauchi S."/>
            <person name="Viragh M."/>
            <person name="Kuo A."/>
            <person name="Thoen E."/>
            <person name="Andreopoulos B."/>
            <person name="Lu D."/>
            <person name="Skrede I."/>
            <person name="Drula E."/>
            <person name="Henrissat B."/>
            <person name="Morin E."/>
            <person name="Kohler A."/>
            <person name="Barry K."/>
            <person name="LaButti K."/>
            <person name="Morin E."/>
            <person name="Salamov A."/>
            <person name="Lipzen A."/>
            <person name="Mereny Z."/>
            <person name="Hegedus B."/>
            <person name="Baldrian P."/>
            <person name="Stursova M."/>
            <person name="Weitz H."/>
            <person name="Taylor A."/>
            <person name="Grigoriev I.V."/>
            <person name="Nagy L.G."/>
            <person name="Martin F."/>
            <person name="Kauserud H."/>
        </authorList>
    </citation>
    <scope>NUCLEOTIDE SEQUENCE</scope>
    <source>
        <strain evidence="9">9144</strain>
    </source>
</reference>
<evidence type="ECO:0000256" key="1">
    <source>
        <dbReference type="ARBA" id="ARBA00001445"/>
    </source>
</evidence>
<comment type="caution">
    <text evidence="9">The sequence shown here is derived from an EMBL/GenBank/DDBJ whole genome shotgun (WGS) entry which is preliminary data.</text>
</comment>
<evidence type="ECO:0000313" key="10">
    <source>
        <dbReference type="Proteomes" id="UP001219525"/>
    </source>
</evidence>
<dbReference type="InterPro" id="IPR012341">
    <property type="entry name" value="6hp_glycosidase-like_sf"/>
</dbReference>
<dbReference type="EC" id="3.2.1.40" evidence="2"/>
<evidence type="ECO:0000256" key="3">
    <source>
        <dbReference type="ARBA" id="ARBA00022801"/>
    </source>
</evidence>
<feature type="domain" description="Alpha-L-rhamnosidase concanavalin-like" evidence="5">
    <location>
        <begin position="724"/>
        <end position="828"/>
    </location>
</feature>
<feature type="signal peptide" evidence="4">
    <location>
        <begin position="1"/>
        <end position="20"/>
    </location>
</feature>
<dbReference type="Pfam" id="PF17390">
    <property type="entry name" value="Bac_rhamnosid_C"/>
    <property type="match status" value="1"/>
</dbReference>
<sequence length="1276" mass="133926">MRTLAAVLGAVSLLLQFTHAQVTLSSLLVENQVAPLGIDVSPRFSWRISSSARSVAQSTYRLTISTVSPGASDIWDSGTLTSAKPYLAPYSGPALVSDTLYFWTVAVTTTAGSTSASSNFTTGFLAQSDWGASAWIGKNVTVVPQALMNAFTSASWIWPPSPGQIAPSAPPGDVALRLTYTVPAGKTAASATIVATADDLFTLYANGVLVGSAPNTTDAWMSAQIFQNVDLGAASPLVFAVRATNRPDVSTGGAGPAGLLFAALVTFSDGSSAILGSSTSTSAATGAWKATTAIPPNFQLPSTSDASWATPISLGAYGVAPWDTSVVVALPTVPTPSLTAATWIWDAAGAANNAPAGDVAFRRAFTLPGPDAGKTAVSAQVVITADDLFVLWVNGVQVGAAPNETDVWEVASTLAVPLGANTTTGSNNGQVLFAVLATNRPDATSGGASPAGLLSSIIIVYSDGSTDTLVTDTSWRALAPDATGGFPSGWQDVGFNDSAWRAAVAQGAYGVQPWGTGVSVPDPLGEHPAPLLRKTFAISKQVAAVRLFYAAGGYAAIALNGKPVSDHVLSPGFTKYDRRMQYVVLDVKALLAQGTNALTAELGRSHYGVTQGSVWNWAGAPWHGEPVLRLVLSVVYTDGTRDRVVSDGTWKNIEGPTRLDDIFGGENYDASFEIPGYDLPSFDDSAWNDALVAVPPKGTLLRARQPPTRIVGSLTPVSITEPVPGQFVAAFERVVAGWVHLTVSGPKGSLVTVHYGEKLNPDGTVIYQDLQHYYSNNFQTDRYWLAGSGAPEVFEPKFSYKGYQYIQILGWPSAAPPTPADVIGRIVHDDLATTGDFSCSDALLNELHMASVRTLLNNVHSIPTDCPTFEKNGWSGDAQLATEMFLTNFDSQDLLAKYAQDLQDSLAGGPPAVIAPDSGWGANNQADPWHSALILIPAWIYAYRGDIRVLTDNYAGMKAYIEFELGRSPNNIANTGLGDWDTPETSPLGGNPPEDARVPATAYLYHMMDTMSMVATLLNNSADAATFNSQAAAIKNAFNAAFLNRTTGHYNGVGDSGYRQSHNLLALAFNLPPNDTTAQVVADSVVTDVTARGVHLNTGALSTKQLLPMLTAHGHADTALALAQQTTFPSWGFWIENGATTMWEHWLVTARSHDHMFLGTFEDWFYKFVLGIQATSTAFQTVSIAPTFTGSLASASGWMLTPFGNLTVAYTTAGGAVSVDVGIPVGVTATMMFPPGLKVTEGGAPVAQAAGATVVPVAGTSMQVSVGSGKYSFVAK</sequence>
<keyword evidence="3" id="KW-0378">Hydrolase</keyword>
<dbReference type="Pfam" id="PF05592">
    <property type="entry name" value="Bac_rhamnosid"/>
    <property type="match status" value="1"/>
</dbReference>
<feature type="domain" description="Alpha-L-rhamnosidase C-terminal" evidence="8">
    <location>
        <begin position="1171"/>
        <end position="1239"/>
    </location>
</feature>
<dbReference type="GO" id="GO:0005975">
    <property type="term" value="P:carbohydrate metabolic process"/>
    <property type="evidence" value="ECO:0007669"/>
    <property type="project" value="InterPro"/>
</dbReference>
<dbReference type="EMBL" id="JARJCW010000157">
    <property type="protein sequence ID" value="KAJ7190109.1"/>
    <property type="molecule type" value="Genomic_DNA"/>
</dbReference>
<comment type="catalytic activity">
    <reaction evidence="1">
        <text>Hydrolysis of terminal non-reducing alpha-L-rhamnose residues in alpha-L-rhamnosides.</text>
        <dbReference type="EC" id="3.2.1.40"/>
    </reaction>
</comment>
<dbReference type="Gene3D" id="2.60.120.260">
    <property type="entry name" value="Galactose-binding domain-like"/>
    <property type="match status" value="4"/>
</dbReference>
<dbReference type="InterPro" id="IPR035396">
    <property type="entry name" value="Bac_rhamnosid6H"/>
</dbReference>
<dbReference type="Pfam" id="PF25788">
    <property type="entry name" value="Ig_Rha78A_N"/>
    <property type="match status" value="1"/>
</dbReference>
<feature type="chain" id="PRO_5042073386" description="alpha-L-rhamnosidase" evidence="4">
    <location>
        <begin position="21"/>
        <end position="1276"/>
    </location>
</feature>
<dbReference type="GO" id="GO:0030596">
    <property type="term" value="F:alpha-L-rhamnosidase activity"/>
    <property type="evidence" value="ECO:0007669"/>
    <property type="project" value="UniProtKB-EC"/>
</dbReference>
<gene>
    <name evidence="9" type="ORF">GGX14DRAFT_580141</name>
</gene>
<evidence type="ECO:0000259" key="8">
    <source>
        <dbReference type="Pfam" id="PF17390"/>
    </source>
</evidence>
<dbReference type="Gene3D" id="2.60.420.10">
    <property type="entry name" value="Maltose phosphorylase, domain 3"/>
    <property type="match status" value="1"/>
</dbReference>
<evidence type="ECO:0000256" key="4">
    <source>
        <dbReference type="SAM" id="SignalP"/>
    </source>
</evidence>
<dbReference type="Pfam" id="PF17389">
    <property type="entry name" value="Bac_rhamnosid6H"/>
    <property type="match status" value="1"/>
</dbReference>
<dbReference type="AlphaFoldDB" id="A0AAD6Y3J8"/>
<dbReference type="PANTHER" id="PTHR33307:SF6">
    <property type="entry name" value="ALPHA-RHAMNOSIDASE (EUROFUNG)-RELATED"/>
    <property type="match status" value="1"/>
</dbReference>
<dbReference type="Gene3D" id="1.50.10.10">
    <property type="match status" value="1"/>
</dbReference>
<name>A0AAD6Y3J8_9AGAR</name>
<dbReference type="InterPro" id="IPR008928">
    <property type="entry name" value="6-hairpin_glycosidase_sf"/>
</dbReference>
<evidence type="ECO:0000313" key="9">
    <source>
        <dbReference type="EMBL" id="KAJ7190109.1"/>
    </source>
</evidence>
<keyword evidence="10" id="KW-1185">Reference proteome</keyword>
<dbReference type="InterPro" id="IPR016007">
    <property type="entry name" value="Alpha_rhamnosid"/>
</dbReference>
<proteinExistence type="predicted"/>
<dbReference type="PANTHER" id="PTHR33307">
    <property type="entry name" value="ALPHA-RHAMNOSIDASE (EUROFUNG)"/>
    <property type="match status" value="1"/>
</dbReference>
<dbReference type="InterPro" id="IPR013737">
    <property type="entry name" value="Bac_rhamnosid_N"/>
</dbReference>
<organism evidence="9 10">
    <name type="scientific">Mycena pura</name>
    <dbReference type="NCBI Taxonomy" id="153505"/>
    <lineage>
        <taxon>Eukaryota</taxon>
        <taxon>Fungi</taxon>
        <taxon>Dikarya</taxon>
        <taxon>Basidiomycota</taxon>
        <taxon>Agaricomycotina</taxon>
        <taxon>Agaricomycetes</taxon>
        <taxon>Agaricomycetidae</taxon>
        <taxon>Agaricales</taxon>
        <taxon>Marasmiineae</taxon>
        <taxon>Mycenaceae</taxon>
        <taxon>Mycena</taxon>
    </lineage>
</organism>